<dbReference type="HOGENOM" id="CLU_013325_10_4_7"/>
<dbReference type="PANTHER" id="PTHR43267">
    <property type="entry name" value="TRNA THREONYLCARBAMOYLADENOSINE DEHYDRATASE"/>
    <property type="match status" value="1"/>
</dbReference>
<dbReference type="InterPro" id="IPR045886">
    <property type="entry name" value="ThiF/MoeB/HesA"/>
</dbReference>
<organism evidence="2 3">
    <name type="scientific">Nitratidesulfovibrio vulgaris (strain DP4)</name>
    <name type="common">Desulfovibrio vulgaris</name>
    <dbReference type="NCBI Taxonomy" id="391774"/>
    <lineage>
        <taxon>Bacteria</taxon>
        <taxon>Pseudomonadati</taxon>
        <taxon>Thermodesulfobacteriota</taxon>
        <taxon>Desulfovibrionia</taxon>
        <taxon>Desulfovibrionales</taxon>
        <taxon>Desulfovibrionaceae</taxon>
        <taxon>Nitratidesulfovibrio</taxon>
    </lineage>
</organism>
<evidence type="ECO:0000313" key="2">
    <source>
        <dbReference type="EMBL" id="ABM28158.1"/>
    </source>
</evidence>
<dbReference type="Gene3D" id="3.40.50.720">
    <property type="entry name" value="NAD(P)-binding Rossmann-like Domain"/>
    <property type="match status" value="1"/>
</dbReference>
<dbReference type="NCBIfam" id="TIGR02354">
    <property type="entry name" value="thiF_fam2"/>
    <property type="match status" value="1"/>
</dbReference>
<dbReference type="InterPro" id="IPR000594">
    <property type="entry name" value="ThiF_NAD_FAD-bd"/>
</dbReference>
<reference evidence="3" key="1">
    <citation type="journal article" date="2009" name="Environ. Microbiol.">
        <title>Contribution of mobile genetic elements to Desulfovibrio vulgaris genome plasticity.</title>
        <authorList>
            <person name="Walker C.B."/>
            <person name="Stolyar S."/>
            <person name="Chivian D."/>
            <person name="Pinel N."/>
            <person name="Gabster J.A."/>
            <person name="Dehal P.S."/>
            <person name="He Z."/>
            <person name="Yang Z.K."/>
            <person name="Yen H.C."/>
            <person name="Zhou J."/>
            <person name="Wall J.D."/>
            <person name="Hazen T.C."/>
            <person name="Arkin A.P."/>
            <person name="Stahl D.A."/>
        </authorList>
    </citation>
    <scope>NUCLEOTIDE SEQUENCE [LARGE SCALE GENOMIC DNA]</scope>
    <source>
        <strain evidence="3">DP4</strain>
    </source>
</reference>
<protein>
    <submittedName>
        <fullName evidence="2">Thiamine biosynthesis protein ThiF</fullName>
    </submittedName>
</protein>
<name>A0A0H3A7L1_NITV4</name>
<dbReference type="KEGG" id="dvl:Dvul_1138"/>
<accession>A0A0H3A7L1</accession>
<dbReference type="RefSeq" id="WP_011792091.1">
    <property type="nucleotide sequence ID" value="NC_008751.1"/>
</dbReference>
<evidence type="ECO:0000313" key="3">
    <source>
        <dbReference type="Proteomes" id="UP000009173"/>
    </source>
</evidence>
<dbReference type="GO" id="GO:0061504">
    <property type="term" value="P:cyclic threonylcarbamoyladenosine biosynthetic process"/>
    <property type="evidence" value="ECO:0007669"/>
    <property type="project" value="TreeGrafter"/>
</dbReference>
<sequence length="213" mass="22329">MRGPIVSLFEDGLSRYLEPSLRDRLRKATVGIAGAGGLGSNCAVLLARSGVGRFVLVDHDVVEPSNLNRQHYLAADVGRPKAEALADVLRAINPAVDLVVHVQQLEDGNIIGIFGVCDVVVEAVDDAATKRMLAETLMGAGRPVVCASGMGGWGGPPMRERHLGESMVVVGDFTNEVGPGLPPLAPRVVMAAAMQADAVLARLLGPCPAMNHR</sequence>
<dbReference type="Pfam" id="PF00899">
    <property type="entry name" value="ThiF"/>
    <property type="match status" value="1"/>
</dbReference>
<dbReference type="GO" id="GO:0061503">
    <property type="term" value="F:tRNA threonylcarbamoyladenosine dehydratase"/>
    <property type="evidence" value="ECO:0007669"/>
    <property type="project" value="TreeGrafter"/>
</dbReference>
<dbReference type="PANTHER" id="PTHR43267:SF3">
    <property type="entry name" value="THIF PROTEIN"/>
    <property type="match status" value="1"/>
</dbReference>
<dbReference type="NCBIfam" id="NF006395">
    <property type="entry name" value="PRK08644.1"/>
    <property type="match status" value="1"/>
</dbReference>
<evidence type="ECO:0000259" key="1">
    <source>
        <dbReference type="Pfam" id="PF00899"/>
    </source>
</evidence>
<dbReference type="Proteomes" id="UP000009173">
    <property type="component" value="Chromosome"/>
</dbReference>
<dbReference type="EMBL" id="CP000527">
    <property type="protein sequence ID" value="ABM28158.1"/>
    <property type="molecule type" value="Genomic_DNA"/>
</dbReference>
<dbReference type="InterPro" id="IPR035985">
    <property type="entry name" value="Ubiquitin-activating_enz"/>
</dbReference>
<dbReference type="SUPFAM" id="SSF69572">
    <property type="entry name" value="Activating enzymes of the ubiquitin-like proteins"/>
    <property type="match status" value="1"/>
</dbReference>
<feature type="domain" description="THIF-type NAD/FAD binding fold" evidence="1">
    <location>
        <begin position="20"/>
        <end position="205"/>
    </location>
</feature>
<gene>
    <name evidence="2" type="ordered locus">Dvul_1138</name>
</gene>
<dbReference type="AlphaFoldDB" id="A0A0H3A7L1"/>
<dbReference type="InterPro" id="IPR012729">
    <property type="entry name" value="ThiF_fam2"/>
</dbReference>
<proteinExistence type="predicted"/>
<dbReference type="GO" id="GO:0008641">
    <property type="term" value="F:ubiquitin-like modifier activating enzyme activity"/>
    <property type="evidence" value="ECO:0007669"/>
    <property type="project" value="InterPro"/>
</dbReference>